<keyword evidence="5 8" id="KW-0963">Cytoplasm</keyword>
<comment type="similarity">
    <text evidence="2 8">Belongs to the PhoU family.</text>
</comment>
<dbReference type="AlphaFoldDB" id="A0A520S4A3"/>
<feature type="domain" description="PhoU" evidence="9">
    <location>
        <begin position="119"/>
        <end position="203"/>
    </location>
</feature>
<comment type="caution">
    <text evidence="10">The sequence shown here is derived from an EMBL/GenBank/DDBJ whole genome shotgun (WGS) entry which is preliminary data.</text>
</comment>
<comment type="subunit">
    <text evidence="3 8">Homodimer.</text>
</comment>
<evidence type="ECO:0000256" key="4">
    <source>
        <dbReference type="ARBA" id="ARBA00022448"/>
    </source>
</evidence>
<dbReference type="FunFam" id="1.20.58.220:FF:000004">
    <property type="entry name" value="Phosphate-specific transport system accessory protein PhoU"/>
    <property type="match status" value="1"/>
</dbReference>
<evidence type="ECO:0000256" key="7">
    <source>
        <dbReference type="ARBA" id="ARBA00056181"/>
    </source>
</evidence>
<dbReference type="InterPro" id="IPR026022">
    <property type="entry name" value="PhoU_dom"/>
</dbReference>
<dbReference type="PANTHER" id="PTHR42930">
    <property type="entry name" value="PHOSPHATE-SPECIFIC TRANSPORT SYSTEM ACCESSORY PROTEIN PHOU"/>
    <property type="match status" value="1"/>
</dbReference>
<keyword evidence="4 8" id="KW-0813">Transport</keyword>
<evidence type="ECO:0000256" key="8">
    <source>
        <dbReference type="PIRNR" id="PIRNR003107"/>
    </source>
</evidence>
<dbReference type="EMBL" id="SHAG01000003">
    <property type="protein sequence ID" value="RZO77312.1"/>
    <property type="molecule type" value="Genomic_DNA"/>
</dbReference>
<dbReference type="PIRSF" id="PIRSF003107">
    <property type="entry name" value="PhoU"/>
    <property type="match status" value="1"/>
</dbReference>
<dbReference type="GO" id="GO:0005737">
    <property type="term" value="C:cytoplasm"/>
    <property type="evidence" value="ECO:0007669"/>
    <property type="project" value="UniProtKB-SubCell"/>
</dbReference>
<accession>A0A520S4A3</accession>
<evidence type="ECO:0000313" key="10">
    <source>
        <dbReference type="EMBL" id="RZO77312.1"/>
    </source>
</evidence>
<sequence>MKHLDKDLLRLENRISELGRLVIDSTNGCIQCIETFDKTLTAEILAGEDLINEMEVDIEEDCLKILALHQPVAFDLRFIIVALKVNNDLERMGDQALNIAERINFLSDLDRLALDLDFNTMGSICRNMVEKSLEALNLRDLNIAQEVVNMDDEVDALHARNYRVLQQAMENDPKIITPAISYLTISNNLERLADLATNIAEEIIFMEGGQVIRHQASQESW</sequence>
<evidence type="ECO:0000313" key="11">
    <source>
        <dbReference type="Proteomes" id="UP000316199"/>
    </source>
</evidence>
<protein>
    <recommendedName>
        <fullName evidence="8">Phosphate-specific transport system accessory protein PhoU</fullName>
    </recommendedName>
</protein>
<evidence type="ECO:0000259" key="9">
    <source>
        <dbReference type="Pfam" id="PF01895"/>
    </source>
</evidence>
<dbReference type="Gene3D" id="1.20.58.220">
    <property type="entry name" value="Phosphate transport system protein phou homolog 2, domain 2"/>
    <property type="match status" value="2"/>
</dbReference>
<comment type="subcellular location">
    <subcellularLocation>
        <location evidence="1 8">Cytoplasm</location>
    </subcellularLocation>
</comment>
<dbReference type="NCBIfam" id="TIGR02135">
    <property type="entry name" value="phoU_full"/>
    <property type="match status" value="1"/>
</dbReference>
<evidence type="ECO:0000256" key="5">
    <source>
        <dbReference type="ARBA" id="ARBA00022490"/>
    </source>
</evidence>
<dbReference type="Pfam" id="PF01895">
    <property type="entry name" value="PhoU"/>
    <property type="match status" value="2"/>
</dbReference>
<dbReference type="SUPFAM" id="SSF109755">
    <property type="entry name" value="PhoU-like"/>
    <property type="match status" value="1"/>
</dbReference>
<comment type="function">
    <text evidence="7 8">Plays a role in the regulation of phosphate uptake.</text>
</comment>
<dbReference type="GO" id="GO:0006817">
    <property type="term" value="P:phosphate ion transport"/>
    <property type="evidence" value="ECO:0007669"/>
    <property type="project" value="UniProtKB-KW"/>
</dbReference>
<dbReference type="Proteomes" id="UP000316199">
    <property type="component" value="Unassembled WGS sequence"/>
</dbReference>
<dbReference type="GO" id="GO:0045936">
    <property type="term" value="P:negative regulation of phosphate metabolic process"/>
    <property type="evidence" value="ECO:0007669"/>
    <property type="project" value="InterPro"/>
</dbReference>
<feature type="domain" description="PhoU" evidence="9">
    <location>
        <begin position="15"/>
        <end position="103"/>
    </location>
</feature>
<evidence type="ECO:0000256" key="2">
    <source>
        <dbReference type="ARBA" id="ARBA00008107"/>
    </source>
</evidence>
<dbReference type="InterPro" id="IPR038078">
    <property type="entry name" value="PhoU-like_sf"/>
</dbReference>
<dbReference type="InterPro" id="IPR028366">
    <property type="entry name" value="PhoU"/>
</dbReference>
<organism evidence="10 11">
    <name type="scientific">OM182 bacterium</name>
    <dbReference type="NCBI Taxonomy" id="2510334"/>
    <lineage>
        <taxon>Bacteria</taxon>
        <taxon>Pseudomonadati</taxon>
        <taxon>Pseudomonadota</taxon>
        <taxon>Gammaproteobacteria</taxon>
        <taxon>OMG group</taxon>
        <taxon>OM182 clade</taxon>
    </lineage>
</organism>
<name>A0A520S4A3_9GAMM</name>
<evidence type="ECO:0000256" key="3">
    <source>
        <dbReference type="ARBA" id="ARBA00011738"/>
    </source>
</evidence>
<dbReference type="PANTHER" id="PTHR42930:SF3">
    <property type="entry name" value="PHOSPHATE-SPECIFIC TRANSPORT SYSTEM ACCESSORY PROTEIN PHOU"/>
    <property type="match status" value="1"/>
</dbReference>
<gene>
    <name evidence="10" type="primary">phoU</name>
    <name evidence="10" type="ORF">EVA68_01610</name>
</gene>
<evidence type="ECO:0000256" key="6">
    <source>
        <dbReference type="ARBA" id="ARBA00022592"/>
    </source>
</evidence>
<proteinExistence type="inferred from homology"/>
<keyword evidence="6 8" id="KW-0592">Phosphate transport</keyword>
<evidence type="ECO:0000256" key="1">
    <source>
        <dbReference type="ARBA" id="ARBA00004496"/>
    </source>
</evidence>
<reference evidence="10 11" key="1">
    <citation type="submission" date="2019-02" db="EMBL/GenBank/DDBJ databases">
        <title>Prokaryotic population dynamics and viral predation in marine succession experiment using metagenomics: the confinement effect.</title>
        <authorList>
            <person name="Haro-Moreno J.M."/>
            <person name="Rodriguez-Valera F."/>
            <person name="Lopez-Perez M."/>
        </authorList>
    </citation>
    <scope>NUCLEOTIDE SEQUENCE [LARGE SCALE GENOMIC DNA]</scope>
    <source>
        <strain evidence="10">MED-G157</strain>
    </source>
</reference>
<dbReference type="GO" id="GO:0030643">
    <property type="term" value="P:intracellular phosphate ion homeostasis"/>
    <property type="evidence" value="ECO:0007669"/>
    <property type="project" value="InterPro"/>
</dbReference>